<name>A0A6H1ZTB1_9ZZZZ</name>
<evidence type="ECO:0000313" key="2">
    <source>
        <dbReference type="EMBL" id="QJA55646.1"/>
    </source>
</evidence>
<dbReference type="EMBL" id="MT141170">
    <property type="protein sequence ID" value="QJA55646.1"/>
    <property type="molecule type" value="Genomic_DNA"/>
</dbReference>
<dbReference type="SUPFAM" id="SSF52266">
    <property type="entry name" value="SGNH hydrolase"/>
    <property type="match status" value="1"/>
</dbReference>
<dbReference type="InterPro" id="IPR036514">
    <property type="entry name" value="SGNH_hydro_sf"/>
</dbReference>
<dbReference type="EMBL" id="MT144242">
    <property type="protein sequence ID" value="QJA51176.1"/>
    <property type="molecule type" value="Genomic_DNA"/>
</dbReference>
<organism evidence="1">
    <name type="scientific">viral metagenome</name>
    <dbReference type="NCBI Taxonomy" id="1070528"/>
    <lineage>
        <taxon>unclassified sequences</taxon>
        <taxon>metagenomes</taxon>
        <taxon>organismal metagenomes</taxon>
    </lineage>
</organism>
<dbReference type="AlphaFoldDB" id="A0A6H1ZTB1"/>
<gene>
    <name evidence="2" type="ORF">MM415B02021_0008</name>
    <name evidence="1" type="ORF">TM448A02002_0009</name>
</gene>
<sequence>MIQRTWQYSANHLPNDYSPKILVLGDSHAIVFKNKKFREAFKNYLFKVGYVDGATVSGLSNPHSKTNALKIFKYYITRLQPDITITLLGEVDVGFVIWYRAKKYNAEIRAMFDMAINNYQALLKFISTSSRAICISTPLPTISDDNDWGDVANKRKEIDATQLERTRLTLKFNNHMKTFCDEQNFIYLSFDNESIGDDGMVIPKLVNSQLNNHHYDADNYSDMIIDKLKLWL</sequence>
<accession>A0A6H1ZTB1</accession>
<reference evidence="1" key="1">
    <citation type="submission" date="2020-03" db="EMBL/GenBank/DDBJ databases">
        <title>The deep terrestrial virosphere.</title>
        <authorList>
            <person name="Holmfeldt K."/>
            <person name="Nilsson E."/>
            <person name="Simone D."/>
            <person name="Lopez-Fernandez M."/>
            <person name="Wu X."/>
            <person name="de Brujin I."/>
            <person name="Lundin D."/>
            <person name="Andersson A."/>
            <person name="Bertilsson S."/>
            <person name="Dopson M."/>
        </authorList>
    </citation>
    <scope>NUCLEOTIDE SEQUENCE</scope>
    <source>
        <strain evidence="2">MM415B02021</strain>
        <strain evidence="1">TM448A02002</strain>
    </source>
</reference>
<evidence type="ECO:0000313" key="1">
    <source>
        <dbReference type="EMBL" id="QJA51176.1"/>
    </source>
</evidence>
<protein>
    <recommendedName>
        <fullName evidence="3">SGNH hydrolase-type esterase domain-containing protein</fullName>
    </recommendedName>
</protein>
<proteinExistence type="predicted"/>
<dbReference type="Gene3D" id="3.40.50.1110">
    <property type="entry name" value="SGNH hydrolase"/>
    <property type="match status" value="1"/>
</dbReference>
<evidence type="ECO:0008006" key="3">
    <source>
        <dbReference type="Google" id="ProtNLM"/>
    </source>
</evidence>